<accession>A0A9E6UPB1</accession>
<keyword evidence="3" id="KW-1185">Reference proteome</keyword>
<evidence type="ECO:0000259" key="1">
    <source>
        <dbReference type="Pfam" id="PF13673"/>
    </source>
</evidence>
<sequence length="102" mass="11759">MDVRCCGGHGRRRTVAFGDFENDFHIDMLFCRSDWGRRGVEAAIYAHIEARGNELALTRLFVEASEAARGPFERWGFRVTCRQDLIRIGVAIHIYQMEQRLG</sequence>
<name>A0A9E6UPB1_9HYPH</name>
<dbReference type="Proteomes" id="UP000825701">
    <property type="component" value="Chromosome"/>
</dbReference>
<protein>
    <submittedName>
        <fullName evidence="2">GNAT family N-acetyltransferase</fullName>
        <ecNumber evidence="2">2.3.1.-</ecNumber>
    </submittedName>
</protein>
<feature type="domain" description="N-acetyltransferase" evidence="1">
    <location>
        <begin position="13"/>
        <end position="98"/>
    </location>
</feature>
<organism evidence="2 3">
    <name type="scientific">Chenggangzhangella methanolivorans</name>
    <dbReference type="NCBI Taxonomy" id="1437009"/>
    <lineage>
        <taxon>Bacteria</taxon>
        <taxon>Pseudomonadati</taxon>
        <taxon>Pseudomonadota</taxon>
        <taxon>Alphaproteobacteria</taxon>
        <taxon>Hyphomicrobiales</taxon>
        <taxon>Methylopilaceae</taxon>
        <taxon>Chenggangzhangella</taxon>
    </lineage>
</organism>
<dbReference type="KEGG" id="cmet:K6K41_13190"/>
<evidence type="ECO:0000313" key="3">
    <source>
        <dbReference type="Proteomes" id="UP000825701"/>
    </source>
</evidence>
<dbReference type="InterPro" id="IPR000182">
    <property type="entry name" value="GNAT_dom"/>
</dbReference>
<dbReference type="EMBL" id="CP081869">
    <property type="protein sequence ID" value="QZO02131.1"/>
    <property type="molecule type" value="Genomic_DNA"/>
</dbReference>
<dbReference type="Pfam" id="PF13673">
    <property type="entry name" value="Acetyltransf_10"/>
    <property type="match status" value="1"/>
</dbReference>
<gene>
    <name evidence="2" type="ORF">K6K41_13190</name>
</gene>
<dbReference type="AlphaFoldDB" id="A0A9E6UPB1"/>
<dbReference type="Gene3D" id="3.40.630.30">
    <property type="match status" value="1"/>
</dbReference>
<dbReference type="GO" id="GO:0016747">
    <property type="term" value="F:acyltransferase activity, transferring groups other than amino-acyl groups"/>
    <property type="evidence" value="ECO:0007669"/>
    <property type="project" value="InterPro"/>
</dbReference>
<dbReference type="InterPro" id="IPR016181">
    <property type="entry name" value="Acyl_CoA_acyltransferase"/>
</dbReference>
<keyword evidence="2" id="KW-0012">Acyltransferase</keyword>
<evidence type="ECO:0000313" key="2">
    <source>
        <dbReference type="EMBL" id="QZO02131.1"/>
    </source>
</evidence>
<dbReference type="SUPFAM" id="SSF55729">
    <property type="entry name" value="Acyl-CoA N-acyltransferases (Nat)"/>
    <property type="match status" value="1"/>
</dbReference>
<dbReference type="RefSeq" id="WP_378146033.1">
    <property type="nucleotide sequence ID" value="NZ_JBHRXS010000003.1"/>
</dbReference>
<proteinExistence type="predicted"/>
<dbReference type="EC" id="2.3.1.-" evidence="2"/>
<reference evidence="2" key="1">
    <citation type="submission" date="2021-08" db="EMBL/GenBank/DDBJ databases">
        <authorList>
            <person name="Zhang H."/>
            <person name="Xu M."/>
            <person name="Yu Z."/>
            <person name="Yang L."/>
            <person name="Cai Y."/>
        </authorList>
    </citation>
    <scope>NUCLEOTIDE SEQUENCE</scope>
    <source>
        <strain evidence="2">CHL1</strain>
    </source>
</reference>
<keyword evidence="2" id="KW-0808">Transferase</keyword>